<keyword evidence="3" id="KW-0963">Cytoplasm</keyword>
<dbReference type="PANTHER" id="PTHR11647">
    <property type="entry name" value="HYDRANTOINASE/DIHYDROPYRIMIDINASE FAMILY MEMBER"/>
    <property type="match status" value="1"/>
</dbReference>
<dbReference type="Bgee" id="ENSMODG00000043721">
    <property type="expression patterns" value="Expressed in spinal cord and 9 other cell types or tissues"/>
</dbReference>
<dbReference type="Ensembl" id="ENSMODT00000066080.1">
    <property type="protein sequence ID" value="ENSMODP00000060439.1"/>
    <property type="gene ID" value="ENSMODG00000043721.1"/>
</dbReference>
<dbReference type="InterPro" id="IPR032466">
    <property type="entry name" value="Metal_Hydrolase"/>
</dbReference>
<dbReference type="FunFam" id="2.30.40.10:FF:000021">
    <property type="entry name" value="Dihydropyrimidinase-related protein 2"/>
    <property type="match status" value="1"/>
</dbReference>
<comment type="subcellular location">
    <subcellularLocation>
        <location evidence="1">Cytoplasm</location>
    </subcellularLocation>
</comment>
<evidence type="ECO:0000313" key="4">
    <source>
        <dbReference type="Ensembl" id="ENSMODP00000060439.1"/>
    </source>
</evidence>
<proteinExistence type="inferred from homology"/>
<organism evidence="4 5">
    <name type="scientific">Monodelphis domestica</name>
    <name type="common">Gray short-tailed opossum</name>
    <dbReference type="NCBI Taxonomy" id="13616"/>
    <lineage>
        <taxon>Eukaryota</taxon>
        <taxon>Metazoa</taxon>
        <taxon>Chordata</taxon>
        <taxon>Craniata</taxon>
        <taxon>Vertebrata</taxon>
        <taxon>Euteleostomi</taxon>
        <taxon>Mammalia</taxon>
        <taxon>Metatheria</taxon>
        <taxon>Didelphimorphia</taxon>
        <taxon>Didelphidae</taxon>
        <taxon>Monodelphis</taxon>
    </lineage>
</organism>
<reference evidence="4" key="2">
    <citation type="submission" date="2025-08" db="UniProtKB">
        <authorList>
            <consortium name="Ensembl"/>
        </authorList>
    </citation>
    <scope>IDENTIFICATION</scope>
</reference>
<name>A0A5F8HKR5_MONDO</name>
<evidence type="ECO:0000256" key="3">
    <source>
        <dbReference type="ARBA" id="ARBA00022490"/>
    </source>
</evidence>
<dbReference type="STRING" id="13616.ENSMODP00000060439"/>
<reference evidence="4" key="3">
    <citation type="submission" date="2025-09" db="UniProtKB">
        <authorList>
            <consortium name="Ensembl"/>
        </authorList>
    </citation>
    <scope>IDENTIFICATION</scope>
</reference>
<dbReference type="Gene3D" id="3.20.20.140">
    <property type="entry name" value="Metal-dependent hydrolases"/>
    <property type="match status" value="1"/>
</dbReference>
<reference evidence="4 5" key="1">
    <citation type="journal article" date="2007" name="Nature">
        <title>Genome of the marsupial Monodelphis domestica reveals innovation in non-coding sequences.</title>
        <authorList>
            <person name="Mikkelsen T.S."/>
            <person name="Wakefield M.J."/>
            <person name="Aken B."/>
            <person name="Amemiya C.T."/>
            <person name="Chang J.L."/>
            <person name="Duke S."/>
            <person name="Garber M."/>
            <person name="Gentles A.J."/>
            <person name="Goodstadt L."/>
            <person name="Heger A."/>
            <person name="Jurka J."/>
            <person name="Kamal M."/>
            <person name="Mauceli E."/>
            <person name="Searle S.M."/>
            <person name="Sharpe T."/>
            <person name="Baker M.L."/>
            <person name="Batzer M.A."/>
            <person name="Benos P.V."/>
            <person name="Belov K."/>
            <person name="Clamp M."/>
            <person name="Cook A."/>
            <person name="Cuff J."/>
            <person name="Das R."/>
            <person name="Davidow L."/>
            <person name="Deakin J.E."/>
            <person name="Fazzari M.J."/>
            <person name="Glass J.L."/>
            <person name="Grabherr M."/>
            <person name="Greally J.M."/>
            <person name="Gu W."/>
            <person name="Hore T.A."/>
            <person name="Huttley G.A."/>
            <person name="Kleber M."/>
            <person name="Jirtle R.L."/>
            <person name="Koina E."/>
            <person name="Lee J.T."/>
            <person name="Mahony S."/>
            <person name="Marra M.A."/>
            <person name="Miller R.D."/>
            <person name="Nicholls R.D."/>
            <person name="Oda M."/>
            <person name="Papenfuss A.T."/>
            <person name="Parra Z.E."/>
            <person name="Pollock D.D."/>
            <person name="Ray D.A."/>
            <person name="Schein J.E."/>
            <person name="Speed T.P."/>
            <person name="Thompson K."/>
            <person name="VandeBerg J.L."/>
            <person name="Wade C.M."/>
            <person name="Walker J.A."/>
            <person name="Waters P.D."/>
            <person name="Webber C."/>
            <person name="Weidman J.R."/>
            <person name="Xie X."/>
            <person name="Zody M.C."/>
            <person name="Baldwin J."/>
            <person name="Abdouelleil A."/>
            <person name="Abdulkadir J."/>
            <person name="Abebe A."/>
            <person name="Abera B."/>
            <person name="Abreu J."/>
            <person name="Acer S.C."/>
            <person name="Aftuck L."/>
            <person name="Alexander A."/>
            <person name="An P."/>
            <person name="Anderson E."/>
            <person name="Anderson S."/>
            <person name="Arachi H."/>
            <person name="Azer M."/>
            <person name="Bachantsang P."/>
            <person name="Barry A."/>
            <person name="Bayul T."/>
            <person name="Berlin A."/>
            <person name="Bessette D."/>
            <person name="Bloom T."/>
            <person name="Bloom T."/>
            <person name="Boguslavskiy L."/>
            <person name="Bonnet C."/>
            <person name="Boukhgalter B."/>
            <person name="Bourzgui I."/>
            <person name="Brown A."/>
            <person name="Cahill P."/>
            <person name="Channer S."/>
            <person name="Cheshatsang Y."/>
            <person name="Chuda L."/>
            <person name="Citroen M."/>
            <person name="Collymore A."/>
            <person name="Cooke P."/>
            <person name="Costello M."/>
            <person name="D'Aco K."/>
            <person name="Daza R."/>
            <person name="De Haan G."/>
            <person name="DeGray S."/>
            <person name="DeMaso C."/>
            <person name="Dhargay N."/>
            <person name="Dooley K."/>
            <person name="Dooley E."/>
            <person name="Doricent M."/>
            <person name="Dorje P."/>
            <person name="Dorjee K."/>
            <person name="Dupes A."/>
            <person name="Elong R."/>
            <person name="Falk J."/>
            <person name="Farina A."/>
            <person name="Faro S."/>
            <person name="Ferguson D."/>
            <person name="Fisher S."/>
            <person name="Foley C.D."/>
            <person name="Franke A."/>
            <person name="Friedrich D."/>
            <person name="Gadbois L."/>
            <person name="Gearin G."/>
            <person name="Gearin C.R."/>
            <person name="Giannoukos G."/>
            <person name="Goode T."/>
            <person name="Graham J."/>
            <person name="Grandbois E."/>
            <person name="Grewal S."/>
            <person name="Gyaltsen K."/>
            <person name="Hafez N."/>
            <person name="Hagos B."/>
            <person name="Hall J."/>
            <person name="Henson C."/>
            <person name="Hollinger A."/>
            <person name="Honan T."/>
            <person name="Huard M.D."/>
            <person name="Hughes L."/>
            <person name="Hurhula B."/>
            <person name="Husby M.E."/>
            <person name="Kamat A."/>
            <person name="Kanga B."/>
            <person name="Kashin S."/>
            <person name="Khazanovich D."/>
            <person name="Kisner P."/>
            <person name="Lance K."/>
            <person name="Lara M."/>
            <person name="Lee W."/>
            <person name="Lennon N."/>
            <person name="Letendre F."/>
            <person name="LeVine R."/>
            <person name="Lipovsky A."/>
            <person name="Liu X."/>
            <person name="Liu J."/>
            <person name="Liu S."/>
            <person name="Lokyitsang T."/>
            <person name="Lokyitsang Y."/>
            <person name="Lubonja R."/>
            <person name="Lui A."/>
            <person name="MacDonald P."/>
            <person name="Magnisalis V."/>
            <person name="Maru K."/>
            <person name="Matthews C."/>
            <person name="McCusker W."/>
            <person name="McDonough S."/>
            <person name="Mehta T."/>
            <person name="Meldrim J."/>
            <person name="Meneus L."/>
            <person name="Mihai O."/>
            <person name="Mihalev A."/>
            <person name="Mihova T."/>
            <person name="Mittelman R."/>
            <person name="Mlenga V."/>
            <person name="Montmayeur A."/>
            <person name="Mulrain L."/>
            <person name="Navidi A."/>
            <person name="Naylor J."/>
            <person name="Negash T."/>
            <person name="Nguyen T."/>
            <person name="Nguyen N."/>
            <person name="Nicol R."/>
            <person name="Norbu C."/>
            <person name="Norbu N."/>
            <person name="Novod N."/>
            <person name="O'Neill B."/>
            <person name="Osman S."/>
            <person name="Markiewicz E."/>
            <person name="Oyono O.L."/>
            <person name="Patti C."/>
            <person name="Phunkhang P."/>
            <person name="Pierre F."/>
            <person name="Priest M."/>
            <person name="Raghuraman S."/>
            <person name="Rege F."/>
            <person name="Reyes R."/>
            <person name="Rise C."/>
            <person name="Rogov P."/>
            <person name="Ross K."/>
            <person name="Ryan E."/>
            <person name="Settipalli S."/>
            <person name="Shea T."/>
            <person name="Sherpa N."/>
            <person name="Shi L."/>
            <person name="Shih D."/>
            <person name="Sparrow T."/>
            <person name="Spaulding J."/>
            <person name="Stalker J."/>
            <person name="Stange-Thomann N."/>
            <person name="Stavropoulos S."/>
            <person name="Stone C."/>
            <person name="Strader C."/>
            <person name="Tesfaye S."/>
            <person name="Thomson T."/>
            <person name="Thoulutsang Y."/>
            <person name="Thoulutsang D."/>
            <person name="Topham K."/>
            <person name="Topping I."/>
            <person name="Tsamla T."/>
            <person name="Vassiliev H."/>
            <person name="Vo A."/>
            <person name="Wangchuk T."/>
            <person name="Wangdi T."/>
            <person name="Weiand M."/>
            <person name="Wilkinson J."/>
            <person name="Wilson A."/>
            <person name="Yadav S."/>
            <person name="Young G."/>
            <person name="Yu Q."/>
            <person name="Zembek L."/>
            <person name="Zhong D."/>
            <person name="Zimmer A."/>
            <person name="Zwirko Z."/>
            <person name="Jaffe D.B."/>
            <person name="Alvarez P."/>
            <person name="Brockman W."/>
            <person name="Butler J."/>
            <person name="Chin C."/>
            <person name="Gnerre S."/>
            <person name="MacCallum I."/>
            <person name="Graves J.A."/>
            <person name="Ponting C.P."/>
            <person name="Breen M."/>
            <person name="Samollow P.B."/>
            <person name="Lander E.S."/>
            <person name="Lindblad-Toh K."/>
        </authorList>
    </citation>
    <scope>NUCLEOTIDE SEQUENCE [LARGE SCALE GENOMIC DNA]</scope>
</reference>
<protein>
    <submittedName>
        <fullName evidence="4">Uncharacterized protein</fullName>
    </submittedName>
</protein>
<accession>A0A5F8HKR5</accession>
<dbReference type="AlphaFoldDB" id="A0A5F8HKR5"/>
<dbReference type="SUPFAM" id="SSF51338">
    <property type="entry name" value="Composite domain of metallo-dependent hydrolases"/>
    <property type="match status" value="1"/>
</dbReference>
<dbReference type="InterPro" id="IPR050378">
    <property type="entry name" value="Metallo-dep_Hydrolases_sf"/>
</dbReference>
<comment type="similarity">
    <text evidence="2">Belongs to the metallo-dependent hydrolases superfamily. Hydantoinase/dihydropyrimidinase family.</text>
</comment>
<evidence type="ECO:0000256" key="1">
    <source>
        <dbReference type="ARBA" id="ARBA00004496"/>
    </source>
</evidence>
<evidence type="ECO:0000313" key="5">
    <source>
        <dbReference type="Proteomes" id="UP000002280"/>
    </source>
</evidence>
<dbReference type="InParanoid" id="A0A5F8HKR5"/>
<dbReference type="SUPFAM" id="SSF51556">
    <property type="entry name" value="Metallo-dependent hydrolases"/>
    <property type="match status" value="1"/>
</dbReference>
<dbReference type="Proteomes" id="UP000002280">
    <property type="component" value="Chromosome 1"/>
</dbReference>
<dbReference type="InterPro" id="IPR011059">
    <property type="entry name" value="Metal-dep_hydrolase_composite"/>
</dbReference>
<dbReference type="GO" id="GO:0005737">
    <property type="term" value="C:cytoplasm"/>
    <property type="evidence" value="ECO:0007669"/>
    <property type="project" value="UniProtKB-SubCell"/>
</dbReference>
<dbReference type="GO" id="GO:0016810">
    <property type="term" value="F:hydrolase activity, acting on carbon-nitrogen (but not peptide) bonds"/>
    <property type="evidence" value="ECO:0007669"/>
    <property type="project" value="InterPro"/>
</dbReference>
<sequence length="147" mass="15111">MLGDDRLLIKGGKIVNDDQSFYADVYLEDGLIKQIGENLVVPGGIKIIDAYGLMVLPGGIDVHTRLQVSVMGMSSADDFHQGTRAALAGGTTMICKCVKPGLGLPLGVALSSSGPPRAPALPLSVSLGPGPCTVRLSFLPPAAQASL</sequence>
<dbReference type="Gene3D" id="2.30.40.10">
    <property type="entry name" value="Urease, subunit C, domain 1"/>
    <property type="match status" value="1"/>
</dbReference>
<dbReference type="PANTHER" id="PTHR11647:SF55">
    <property type="entry name" value="DIHYDROPYRIMIDINASE-RELATED PROTEIN 4"/>
    <property type="match status" value="1"/>
</dbReference>
<keyword evidence="5" id="KW-1185">Reference proteome</keyword>
<evidence type="ECO:0000256" key="2">
    <source>
        <dbReference type="ARBA" id="ARBA00008829"/>
    </source>
</evidence>
<dbReference type="GeneTree" id="ENSGT01030000234527"/>